<feature type="compositionally biased region" description="Low complexity" evidence="1">
    <location>
        <begin position="109"/>
        <end position="123"/>
    </location>
</feature>
<keyword evidence="2" id="KW-0472">Membrane</keyword>
<keyword evidence="2" id="KW-0812">Transmembrane</keyword>
<gene>
    <name evidence="3" type="ORF">B0A81_06610</name>
</gene>
<sequence>MKKQDIEDIFSSMEDFSSVPPPELWGQIEEKLDKPKKKKKVILWWSAAACLLLGLLLPSVLNFTSNSGIKTINNDALENNKVVLEPKDNKNTNGKEKGTENKTINNQISSSENEHNQSNQNQETVNTGANSQSKYDENEAASKTNASKNALNNVAVQENYVPAKANGFNSASKNQISDIEKRKADKVLAEKTFTSGKKNQFNTGLNNALASSIFEEKSTSKTQSKTVVSLSSNAVNSSAYQQKTDKAIQENRSIASAKNDNLKNNNSNITNSLTKKDSMQLRELQNLEKGIAATETKKEKEDKTLSKQDKWALQLFAGVGSSENYKNNKTLGNVNDSKQSNSYGVKTQYKINKKWAVASGVKINELGQSVANVSYLSAKNNAFFSASDYFAQNVSAPYIASDANYVLVSNSTKEAMKSENIQTGNLDQNLRYVEMPLEVSYSVFSKNKASINLNTGGFVGKLISNSVSIDGSSIGENVNANDYVYGSTLSSTIQYRVYKKTNVFVEPAVNYYVNPLNSQSFNQFQWGLNFGLNVSF</sequence>
<feature type="compositionally biased region" description="Polar residues" evidence="1">
    <location>
        <begin position="124"/>
        <end position="133"/>
    </location>
</feature>
<dbReference type="RefSeq" id="WP_089057284.1">
    <property type="nucleotide sequence ID" value="NZ_MUHD01000013.1"/>
</dbReference>
<dbReference type="EMBL" id="MUHD01000013">
    <property type="protein sequence ID" value="OXB09244.1"/>
    <property type="molecule type" value="Genomic_DNA"/>
</dbReference>
<feature type="compositionally biased region" description="Polar residues" evidence="1">
    <location>
        <begin position="141"/>
        <end position="150"/>
    </location>
</feature>
<evidence type="ECO:0008006" key="5">
    <source>
        <dbReference type="Google" id="ProtNLM"/>
    </source>
</evidence>
<accession>A0ABX4CWM3</accession>
<reference evidence="3 4" key="1">
    <citation type="submission" date="2016-11" db="EMBL/GenBank/DDBJ databases">
        <title>Whole genomes of Flavobacteriaceae.</title>
        <authorList>
            <person name="Stine C."/>
            <person name="Li C."/>
            <person name="Tadesse D."/>
        </authorList>
    </citation>
    <scope>NUCLEOTIDE SEQUENCE [LARGE SCALE GENOMIC DNA]</scope>
    <source>
        <strain evidence="3 4">CCUG 60112</strain>
    </source>
</reference>
<feature type="region of interest" description="Disordered" evidence="1">
    <location>
        <begin position="109"/>
        <end position="150"/>
    </location>
</feature>
<feature type="compositionally biased region" description="Low complexity" evidence="1">
    <location>
        <begin position="258"/>
        <end position="273"/>
    </location>
</feature>
<evidence type="ECO:0000313" key="4">
    <source>
        <dbReference type="Proteomes" id="UP000198381"/>
    </source>
</evidence>
<evidence type="ECO:0000256" key="1">
    <source>
        <dbReference type="SAM" id="MobiDB-lite"/>
    </source>
</evidence>
<keyword evidence="2" id="KW-1133">Transmembrane helix</keyword>
<organism evidence="3 4">
    <name type="scientific">Flavobacterium plurextorum</name>
    <dbReference type="NCBI Taxonomy" id="1114867"/>
    <lineage>
        <taxon>Bacteria</taxon>
        <taxon>Pseudomonadati</taxon>
        <taxon>Bacteroidota</taxon>
        <taxon>Flavobacteriia</taxon>
        <taxon>Flavobacteriales</taxon>
        <taxon>Flavobacteriaceae</taxon>
        <taxon>Flavobacterium</taxon>
    </lineage>
</organism>
<dbReference type="Proteomes" id="UP000198381">
    <property type="component" value="Unassembled WGS sequence"/>
</dbReference>
<evidence type="ECO:0000313" key="3">
    <source>
        <dbReference type="EMBL" id="OXB09244.1"/>
    </source>
</evidence>
<evidence type="ECO:0000256" key="2">
    <source>
        <dbReference type="SAM" id="Phobius"/>
    </source>
</evidence>
<comment type="caution">
    <text evidence="3">The sequence shown here is derived from an EMBL/GenBank/DDBJ whole genome shotgun (WGS) entry which is preliminary data.</text>
</comment>
<protein>
    <recommendedName>
        <fullName evidence="5">Outer membrane protein beta-barrel domain-containing protein</fullName>
    </recommendedName>
</protein>
<keyword evidence="4" id="KW-1185">Reference proteome</keyword>
<feature type="region of interest" description="Disordered" evidence="1">
    <location>
        <begin position="254"/>
        <end position="275"/>
    </location>
</feature>
<feature type="transmembrane region" description="Helical" evidence="2">
    <location>
        <begin position="41"/>
        <end position="61"/>
    </location>
</feature>
<proteinExistence type="predicted"/>
<name>A0ABX4CWM3_9FLAO</name>